<evidence type="ECO:0000313" key="2">
    <source>
        <dbReference type="Proteomes" id="UP000789702"/>
    </source>
</evidence>
<organism evidence="1 2">
    <name type="scientific">Dentiscutata heterogama</name>
    <dbReference type="NCBI Taxonomy" id="1316150"/>
    <lineage>
        <taxon>Eukaryota</taxon>
        <taxon>Fungi</taxon>
        <taxon>Fungi incertae sedis</taxon>
        <taxon>Mucoromycota</taxon>
        <taxon>Glomeromycotina</taxon>
        <taxon>Glomeromycetes</taxon>
        <taxon>Diversisporales</taxon>
        <taxon>Gigasporaceae</taxon>
        <taxon>Dentiscutata</taxon>
    </lineage>
</organism>
<dbReference type="Proteomes" id="UP000789702">
    <property type="component" value="Unassembled WGS sequence"/>
</dbReference>
<protein>
    <submittedName>
        <fullName evidence="1">4762_t:CDS:1</fullName>
    </submittedName>
</protein>
<proteinExistence type="predicted"/>
<accession>A0ACA9MT12</accession>
<dbReference type="EMBL" id="CAJVPU010011145">
    <property type="protein sequence ID" value="CAG8612162.1"/>
    <property type="molecule type" value="Genomic_DNA"/>
</dbReference>
<feature type="non-terminal residue" evidence="1">
    <location>
        <position position="120"/>
    </location>
</feature>
<name>A0ACA9MT12_9GLOM</name>
<keyword evidence="2" id="KW-1185">Reference proteome</keyword>
<sequence>MSDAAGVTLRTRKFLTNRLLNRKQFVVDVIHPGLSNLSKDDIREKLSKMYKADKETIFVFGFRTIFGGGRSTGFGLIYDDLAAAKKFEPKYRLVRHKLAEPEKTARKQRKERKNRAKKFR</sequence>
<comment type="caution">
    <text evidence="1">The sequence shown here is derived from an EMBL/GenBank/DDBJ whole genome shotgun (WGS) entry which is preliminary data.</text>
</comment>
<gene>
    <name evidence="1" type="ORF">DHETER_LOCUS7680</name>
</gene>
<reference evidence="1" key="1">
    <citation type="submission" date="2021-06" db="EMBL/GenBank/DDBJ databases">
        <authorList>
            <person name="Kallberg Y."/>
            <person name="Tangrot J."/>
            <person name="Rosling A."/>
        </authorList>
    </citation>
    <scope>NUCLEOTIDE SEQUENCE</scope>
    <source>
        <strain evidence="1">IL203A</strain>
    </source>
</reference>
<evidence type="ECO:0000313" key="1">
    <source>
        <dbReference type="EMBL" id="CAG8612162.1"/>
    </source>
</evidence>